<comment type="caution">
    <text evidence="8">The sequence shown here is derived from an EMBL/GenBank/DDBJ whole genome shotgun (WGS) entry which is preliminary data.</text>
</comment>
<feature type="active site" description="Charge relay system" evidence="5">
    <location>
        <position position="211"/>
    </location>
</feature>
<dbReference type="GO" id="GO:0006508">
    <property type="term" value="P:proteolysis"/>
    <property type="evidence" value="ECO:0007669"/>
    <property type="project" value="UniProtKB-KW"/>
</dbReference>
<dbReference type="InterPro" id="IPR023828">
    <property type="entry name" value="Peptidase_S8_Ser-AS"/>
</dbReference>
<keyword evidence="3 5" id="KW-0378">Hydrolase</keyword>
<dbReference type="PRINTS" id="PR00723">
    <property type="entry name" value="SUBTILISIN"/>
</dbReference>
<dbReference type="EMBL" id="JAIXNE010000007">
    <property type="protein sequence ID" value="MCA6078895.1"/>
    <property type="molecule type" value="Genomic_DNA"/>
</dbReference>
<feature type="domain" description="Peptidase S8/S53" evidence="6">
    <location>
        <begin position="193"/>
        <end position="436"/>
    </location>
</feature>
<organism evidence="8 9">
    <name type="scientific">Fulvivirga sedimenti</name>
    <dbReference type="NCBI Taxonomy" id="2879465"/>
    <lineage>
        <taxon>Bacteria</taxon>
        <taxon>Pseudomonadati</taxon>
        <taxon>Bacteroidota</taxon>
        <taxon>Cytophagia</taxon>
        <taxon>Cytophagales</taxon>
        <taxon>Fulvivirgaceae</taxon>
        <taxon>Fulvivirga</taxon>
    </lineage>
</organism>
<keyword evidence="9" id="KW-1185">Reference proteome</keyword>
<dbReference type="PROSITE" id="PS00138">
    <property type="entry name" value="SUBTILASE_SER"/>
    <property type="match status" value="1"/>
</dbReference>
<evidence type="ECO:0000259" key="6">
    <source>
        <dbReference type="Pfam" id="PF00082"/>
    </source>
</evidence>
<keyword evidence="2 5" id="KW-0645">Protease</keyword>
<dbReference type="InterPro" id="IPR050131">
    <property type="entry name" value="Peptidase_S8_subtilisin-like"/>
</dbReference>
<dbReference type="PROSITE" id="PS51892">
    <property type="entry name" value="SUBTILASE"/>
    <property type="match status" value="1"/>
</dbReference>
<dbReference type="AlphaFoldDB" id="A0A9X1HWY5"/>
<dbReference type="Gene3D" id="3.40.50.200">
    <property type="entry name" value="Peptidase S8/S53 domain"/>
    <property type="match status" value="1"/>
</dbReference>
<dbReference type="SUPFAM" id="SSF52743">
    <property type="entry name" value="Subtilisin-like"/>
    <property type="match status" value="1"/>
</dbReference>
<name>A0A9X1HWY5_9BACT</name>
<dbReference type="PIRSF" id="PIRSF037903">
    <property type="entry name" value="Subtilisin_rel_GFO_2223"/>
    <property type="match status" value="1"/>
</dbReference>
<evidence type="ECO:0000256" key="4">
    <source>
        <dbReference type="ARBA" id="ARBA00022825"/>
    </source>
</evidence>
<comment type="similarity">
    <text evidence="1 5">Belongs to the peptidase S8 family.</text>
</comment>
<protein>
    <submittedName>
        <fullName evidence="8">S8 family peptidase</fullName>
    </submittedName>
</protein>
<dbReference type="Pfam" id="PF00082">
    <property type="entry name" value="Peptidase_S8"/>
    <property type="match status" value="1"/>
</dbReference>
<dbReference type="Proteomes" id="UP001139409">
    <property type="component" value="Unassembled WGS sequence"/>
</dbReference>
<dbReference type="PANTHER" id="PTHR43806:SF67">
    <property type="entry name" value="EGF-LIKE DOMAIN-CONTAINING PROTEIN"/>
    <property type="match status" value="1"/>
</dbReference>
<gene>
    <name evidence="8" type="ORF">LDX50_28735</name>
</gene>
<evidence type="ECO:0000256" key="1">
    <source>
        <dbReference type="ARBA" id="ARBA00011073"/>
    </source>
</evidence>
<evidence type="ECO:0000313" key="9">
    <source>
        <dbReference type="Proteomes" id="UP001139409"/>
    </source>
</evidence>
<dbReference type="InterPro" id="IPR015500">
    <property type="entry name" value="Peptidase_S8_subtilisin-rel"/>
</dbReference>
<feature type="active site" description="Charge relay system" evidence="5">
    <location>
        <position position="390"/>
    </location>
</feature>
<dbReference type="RefSeq" id="WP_225699754.1">
    <property type="nucleotide sequence ID" value="NZ_JAIXNE010000007.1"/>
</dbReference>
<sequence>MDCRNNILVLILLMMVTGVSAQDRYVVYFTDKANNTYSLESPEEFLSDRSLSRRSRQGINLVEADLPVTESYLNTLRGLGIRPYYASKWLNAALIQVFPEELTAVESLPFVSGIELVANDPQLPTGGRVATPDDVTGTTDRGNIAHEWHGINRIHENRNFGAAMRIAVMDANFFNVNILPEFAHLFNNQQLIMAENIVNGNNDVYQGPYNHGTRVLSILAGMKGEEFIGIAPESEYMLFQTEDGPTENRVEEFNWTVAAEKADSAGADVITSSLGYSYGYSDPSMNYTYEDMDGQTTMISRAAKRAVETGMVVVSSAGNEGNSGWRFITAPADVENVLAVGAVASDSMRASFSSFGPTFDGRTKPDIVSLGVQTPQINHLGQVIGGNGTSFSAPVIAGFAALLWQEYPDLTNLELLDLIRNSGHLSGSPSNEYGYGIPNIQIVLGNEELHDNQPVIYPNPATDIIFWRGEIRYDEISIHNLQGQRLETRINISDNSIQVDHLPDGVYILTLVSGSSVEQIRFVKK</sequence>
<reference evidence="8" key="1">
    <citation type="submission" date="2021-09" db="EMBL/GenBank/DDBJ databases">
        <title>Fulvivirga sp. isolated from coastal sediment.</title>
        <authorList>
            <person name="Yu H."/>
        </authorList>
    </citation>
    <scope>NUCLEOTIDE SEQUENCE</scope>
    <source>
        <strain evidence="8">1062</strain>
    </source>
</reference>
<evidence type="ECO:0000256" key="2">
    <source>
        <dbReference type="ARBA" id="ARBA00022670"/>
    </source>
</evidence>
<dbReference type="InterPro" id="IPR026444">
    <property type="entry name" value="Secre_tail"/>
</dbReference>
<evidence type="ECO:0000256" key="3">
    <source>
        <dbReference type="ARBA" id="ARBA00022801"/>
    </source>
</evidence>
<proteinExistence type="inferred from homology"/>
<dbReference type="Pfam" id="PF18962">
    <property type="entry name" value="Por_Secre_tail"/>
    <property type="match status" value="1"/>
</dbReference>
<feature type="active site" description="Charge relay system" evidence="5">
    <location>
        <position position="170"/>
    </location>
</feature>
<dbReference type="InterPro" id="IPR017317">
    <property type="entry name" value="Pept_S8_subtilisin_bacteroid-2"/>
</dbReference>
<dbReference type="NCBIfam" id="TIGR04183">
    <property type="entry name" value="Por_Secre_tail"/>
    <property type="match status" value="1"/>
</dbReference>
<evidence type="ECO:0000259" key="7">
    <source>
        <dbReference type="Pfam" id="PF18962"/>
    </source>
</evidence>
<dbReference type="InterPro" id="IPR000209">
    <property type="entry name" value="Peptidase_S8/S53_dom"/>
</dbReference>
<dbReference type="InterPro" id="IPR036852">
    <property type="entry name" value="Peptidase_S8/S53_dom_sf"/>
</dbReference>
<dbReference type="GO" id="GO:0004252">
    <property type="term" value="F:serine-type endopeptidase activity"/>
    <property type="evidence" value="ECO:0007669"/>
    <property type="project" value="UniProtKB-UniRule"/>
</dbReference>
<accession>A0A9X1HWY5</accession>
<feature type="domain" description="Secretion system C-terminal sorting" evidence="7">
    <location>
        <begin position="456"/>
        <end position="516"/>
    </location>
</feature>
<evidence type="ECO:0000256" key="5">
    <source>
        <dbReference type="PROSITE-ProRule" id="PRU01240"/>
    </source>
</evidence>
<evidence type="ECO:0000313" key="8">
    <source>
        <dbReference type="EMBL" id="MCA6078895.1"/>
    </source>
</evidence>
<keyword evidence="4 5" id="KW-0720">Serine protease</keyword>
<dbReference type="PANTHER" id="PTHR43806">
    <property type="entry name" value="PEPTIDASE S8"/>
    <property type="match status" value="1"/>
</dbReference>